<dbReference type="AlphaFoldDB" id="A0A8S0WRU4"/>
<comment type="caution">
    <text evidence="1">The sequence shown here is derived from an EMBL/GenBank/DDBJ whole genome shotgun (WGS) entry which is preliminary data.</text>
</comment>
<evidence type="ECO:0000313" key="1">
    <source>
        <dbReference type="EMBL" id="CAA7269207.1"/>
    </source>
</evidence>
<dbReference type="EMBL" id="CACVBS010000075">
    <property type="protein sequence ID" value="CAA7269207.1"/>
    <property type="molecule type" value="Genomic_DNA"/>
</dbReference>
<proteinExistence type="predicted"/>
<gene>
    <name evidence="1" type="ORF">AAE3_LOCUS11405</name>
</gene>
<sequence>MLGGMICCNKIKKKGQQDTYTWYMETHVGYHVPYPDMSNTCYGTHGDAAATIMVYCKHFVNFTEFVRKTKDQPGLMNIEQNFADALNDIPTITELCVLALYNIAVSQPFMGHVRKHDNILQLESFFQKKADFLQAIAISPSLWTGKNVLHATGSLSGGEWTEWDMEVLKAVKKHSSMLSDLDDAIVAFVDGAHKAFVECFSNEFKIGSGINTLTENKCEKLYFLSTNDANEGGLGSWQCGQVRQPAETLQKFNASFVAARNNTESFITYKLTEEEEDLYVM</sequence>
<dbReference type="Proteomes" id="UP000467700">
    <property type="component" value="Unassembled WGS sequence"/>
</dbReference>
<reference evidence="1 2" key="1">
    <citation type="submission" date="2020-01" db="EMBL/GenBank/DDBJ databases">
        <authorList>
            <person name="Gupta K D."/>
        </authorList>
    </citation>
    <scope>NUCLEOTIDE SEQUENCE [LARGE SCALE GENOMIC DNA]</scope>
</reference>
<dbReference type="OrthoDB" id="3246627at2759"/>
<name>A0A8S0WRU4_CYCAE</name>
<organism evidence="1 2">
    <name type="scientific">Cyclocybe aegerita</name>
    <name type="common">Black poplar mushroom</name>
    <name type="synonym">Agrocybe aegerita</name>
    <dbReference type="NCBI Taxonomy" id="1973307"/>
    <lineage>
        <taxon>Eukaryota</taxon>
        <taxon>Fungi</taxon>
        <taxon>Dikarya</taxon>
        <taxon>Basidiomycota</taxon>
        <taxon>Agaricomycotina</taxon>
        <taxon>Agaricomycetes</taxon>
        <taxon>Agaricomycetidae</taxon>
        <taxon>Agaricales</taxon>
        <taxon>Agaricineae</taxon>
        <taxon>Bolbitiaceae</taxon>
        <taxon>Cyclocybe</taxon>
    </lineage>
</organism>
<evidence type="ECO:0000313" key="2">
    <source>
        <dbReference type="Proteomes" id="UP000467700"/>
    </source>
</evidence>
<protein>
    <submittedName>
        <fullName evidence="1">Uncharacterized protein</fullName>
    </submittedName>
</protein>
<keyword evidence="2" id="KW-1185">Reference proteome</keyword>
<accession>A0A8S0WRU4</accession>